<keyword evidence="2 4" id="KW-0808">Transferase</keyword>
<evidence type="ECO:0000256" key="1">
    <source>
        <dbReference type="ARBA" id="ARBA00006284"/>
    </source>
</evidence>
<dbReference type="PIRSF" id="PIRSF006078">
    <property type="entry name" value="GlxK"/>
    <property type="match status" value="1"/>
</dbReference>
<dbReference type="Gene3D" id="3.40.50.10350">
    <property type="entry name" value="Glycerate kinase, domain 1"/>
    <property type="match status" value="1"/>
</dbReference>
<organism evidence="5 6">
    <name type="scientific">Lactobacillus amylovorus</name>
    <dbReference type="NCBI Taxonomy" id="1604"/>
    <lineage>
        <taxon>Bacteria</taxon>
        <taxon>Bacillati</taxon>
        <taxon>Bacillota</taxon>
        <taxon>Bacilli</taxon>
        <taxon>Lactobacillales</taxon>
        <taxon>Lactobacillaceae</taxon>
        <taxon>Lactobacillus</taxon>
    </lineage>
</organism>
<dbReference type="Gene3D" id="3.90.1510.10">
    <property type="entry name" value="Glycerate kinase, domain 2"/>
    <property type="match status" value="1"/>
</dbReference>
<dbReference type="PANTHER" id="PTHR21599">
    <property type="entry name" value="GLYCERATE KINASE"/>
    <property type="match status" value="1"/>
</dbReference>
<keyword evidence="3 4" id="KW-0418">Kinase</keyword>
<name>A0A5B8EGK5_LACAM</name>
<dbReference type="InterPro" id="IPR018193">
    <property type="entry name" value="Glyc_kinase_flavodox-like_fold"/>
</dbReference>
<dbReference type="InterPro" id="IPR018197">
    <property type="entry name" value="Glycerate_kinase_RE-like"/>
</dbReference>
<sequence length="391" mass="41601">MKFVLAPDSFKESMTAKEVCQAMENGIRKVLPDAKIISVPMSDGGEGTMDSLIDATNGQKYAVKVTEPLGTPVTAHYGILGDQKTAIIEMAEASGLSYVPQDKRTPATIKKTTTFGTGELINAALKHDVTRVIIGLGGSSTNDGGSGMAQAIGVKFFDHNDHEITQKLGGGDLKQITRIDTIDINPKIKKTKFLLASDVTNPLTGTNGASYVFGPQKGADQATAKELDENLSHYAKIIGQNIAQTPGSGAAGGLGAGLLAFTHAKIYPGVKLVANEVHLAEKIKEADYVFTGEGGTDFQTQFGKTPYGVAQIAKKYDVPVISLAGYIGKGIDHLYDKGFTAIFGILAKAENIDQALKDGPQNVERTTENVVRLIAKNKRMSKAHPELRPKN</sequence>
<dbReference type="InterPro" id="IPR004381">
    <property type="entry name" value="Glycerate_kinase"/>
</dbReference>
<dbReference type="SUPFAM" id="SSF110738">
    <property type="entry name" value="Glycerate kinase I"/>
    <property type="match status" value="1"/>
</dbReference>
<dbReference type="GO" id="GO:0031388">
    <property type="term" value="P:organic acid phosphorylation"/>
    <property type="evidence" value="ECO:0007669"/>
    <property type="project" value="UniProtKB-UniRule"/>
</dbReference>
<evidence type="ECO:0000313" key="6">
    <source>
        <dbReference type="Proteomes" id="UP000312326"/>
    </source>
</evidence>
<dbReference type="Pfam" id="PF02595">
    <property type="entry name" value="Gly_kinase"/>
    <property type="match status" value="1"/>
</dbReference>
<dbReference type="Proteomes" id="UP000312326">
    <property type="component" value="Chromosome"/>
</dbReference>
<comment type="similarity">
    <text evidence="1 4">Belongs to the glycerate kinase type-1 family.</text>
</comment>
<evidence type="ECO:0000256" key="2">
    <source>
        <dbReference type="ARBA" id="ARBA00022679"/>
    </source>
</evidence>
<reference evidence="5 6" key="1">
    <citation type="submission" date="2018-06" db="EMBL/GenBank/DDBJ databases">
        <title>Complete genome sequnece of Lactobacillus amylovorus PMRA3.</title>
        <authorList>
            <person name="Nam Y.-D."/>
            <person name="Chung W.-H."/>
            <person name="Park Y.S."/>
            <person name="Kang J."/>
        </authorList>
    </citation>
    <scope>NUCLEOTIDE SEQUENCE [LARGE SCALE GENOMIC DNA]</scope>
    <source>
        <strain evidence="5 6">PMRA3</strain>
    </source>
</reference>
<evidence type="ECO:0000256" key="4">
    <source>
        <dbReference type="PIRNR" id="PIRNR006078"/>
    </source>
</evidence>
<evidence type="ECO:0000313" key="5">
    <source>
        <dbReference type="EMBL" id="QDD70680.1"/>
    </source>
</evidence>
<dbReference type="RefSeq" id="WP_139962391.1">
    <property type="nucleotide sequence ID" value="NZ_CP029754.1"/>
</dbReference>
<accession>A0A5B8EGK5</accession>
<dbReference type="EMBL" id="CP029754">
    <property type="protein sequence ID" value="QDD70680.1"/>
    <property type="molecule type" value="Genomic_DNA"/>
</dbReference>
<dbReference type="AlphaFoldDB" id="A0A5B8EGK5"/>
<dbReference type="NCBIfam" id="TIGR00045">
    <property type="entry name" value="glycerate kinase"/>
    <property type="match status" value="1"/>
</dbReference>
<gene>
    <name evidence="5" type="ORF">DM298_07275</name>
</gene>
<evidence type="ECO:0000256" key="3">
    <source>
        <dbReference type="ARBA" id="ARBA00022777"/>
    </source>
</evidence>
<proteinExistence type="inferred from homology"/>
<dbReference type="GO" id="GO:0008887">
    <property type="term" value="F:glycerate kinase activity"/>
    <property type="evidence" value="ECO:0007669"/>
    <property type="project" value="UniProtKB-UniRule"/>
</dbReference>
<dbReference type="InterPro" id="IPR036129">
    <property type="entry name" value="Glycerate_kinase_sf"/>
</dbReference>
<dbReference type="PANTHER" id="PTHR21599:SF0">
    <property type="entry name" value="GLYCERATE KINASE"/>
    <property type="match status" value="1"/>
</dbReference>
<protein>
    <submittedName>
        <fullName evidence="5">Glycerate kinase</fullName>
    </submittedName>
</protein>